<evidence type="ECO:0000256" key="2">
    <source>
        <dbReference type="ARBA" id="ARBA00023015"/>
    </source>
</evidence>
<feature type="region of interest" description="Disordered" evidence="6">
    <location>
        <begin position="114"/>
        <end position="135"/>
    </location>
</feature>
<comment type="subcellular location">
    <subcellularLocation>
        <location evidence="1">Nucleus</location>
    </subcellularLocation>
</comment>
<dbReference type="GO" id="GO:0006355">
    <property type="term" value="P:regulation of DNA-templated transcription"/>
    <property type="evidence" value="ECO:0007669"/>
    <property type="project" value="UniProtKB-ARBA"/>
</dbReference>
<dbReference type="PANTHER" id="PTHR21654">
    <property type="entry name" value="FI21293P1"/>
    <property type="match status" value="1"/>
</dbReference>
<dbReference type="PROSITE" id="PS50090">
    <property type="entry name" value="MYB_LIKE"/>
    <property type="match status" value="1"/>
</dbReference>
<evidence type="ECO:0000256" key="1">
    <source>
        <dbReference type="ARBA" id="ARBA00004123"/>
    </source>
</evidence>
<feature type="compositionally biased region" description="Basic residues" evidence="6">
    <location>
        <begin position="34"/>
        <end position="50"/>
    </location>
</feature>
<organism evidence="8 9">
    <name type="scientific">Vitis vinifera</name>
    <name type="common">Grape</name>
    <dbReference type="NCBI Taxonomy" id="29760"/>
    <lineage>
        <taxon>Eukaryota</taxon>
        <taxon>Viridiplantae</taxon>
        <taxon>Streptophyta</taxon>
        <taxon>Embryophyta</taxon>
        <taxon>Tracheophyta</taxon>
        <taxon>Spermatophyta</taxon>
        <taxon>Magnoliopsida</taxon>
        <taxon>eudicotyledons</taxon>
        <taxon>Gunneridae</taxon>
        <taxon>Pentapetalae</taxon>
        <taxon>rosids</taxon>
        <taxon>Vitales</taxon>
        <taxon>Vitaceae</taxon>
        <taxon>Viteae</taxon>
        <taxon>Vitis</taxon>
    </lineage>
</organism>
<evidence type="ECO:0000313" key="8">
    <source>
        <dbReference type="EMBL" id="RVX17445.1"/>
    </source>
</evidence>
<evidence type="ECO:0000256" key="6">
    <source>
        <dbReference type="SAM" id="MobiDB-lite"/>
    </source>
</evidence>
<dbReference type="GO" id="GO:0005634">
    <property type="term" value="C:nucleus"/>
    <property type="evidence" value="ECO:0007669"/>
    <property type="project" value="UniProtKB-SubCell"/>
</dbReference>
<keyword evidence="5" id="KW-0539">Nucleus</keyword>
<evidence type="ECO:0000256" key="3">
    <source>
        <dbReference type="ARBA" id="ARBA00023125"/>
    </source>
</evidence>
<dbReference type="InterPro" id="IPR044822">
    <property type="entry name" value="Myb_DNA-bind_4"/>
</dbReference>
<gene>
    <name evidence="8" type="primary">GT-2_2</name>
    <name evidence="8" type="ORF">CK203_003634</name>
</gene>
<feature type="compositionally biased region" description="Acidic residues" evidence="6">
    <location>
        <begin position="624"/>
        <end position="660"/>
    </location>
</feature>
<dbReference type="PANTHER" id="PTHR21654:SF31">
    <property type="entry name" value="OS02G0104500 PROTEIN"/>
    <property type="match status" value="1"/>
</dbReference>
<feature type="region of interest" description="Disordered" evidence="6">
    <location>
        <begin position="213"/>
        <end position="246"/>
    </location>
</feature>
<evidence type="ECO:0000313" key="9">
    <source>
        <dbReference type="Proteomes" id="UP000288805"/>
    </source>
</evidence>
<dbReference type="EMBL" id="QGNW01000013">
    <property type="protein sequence ID" value="RVX17445.1"/>
    <property type="molecule type" value="Genomic_DNA"/>
</dbReference>
<feature type="compositionally biased region" description="Basic and acidic residues" evidence="6">
    <location>
        <begin position="601"/>
        <end position="623"/>
    </location>
</feature>
<proteinExistence type="predicted"/>
<feature type="domain" description="Myb-like" evidence="7">
    <location>
        <begin position="455"/>
        <end position="519"/>
    </location>
</feature>
<dbReference type="GO" id="GO:0003677">
    <property type="term" value="F:DNA binding"/>
    <property type="evidence" value="ECO:0007669"/>
    <property type="project" value="UniProtKB-KW"/>
</dbReference>
<reference evidence="8 9" key="1">
    <citation type="journal article" date="2018" name="PLoS Genet.">
        <title>Population sequencing reveals clonal diversity and ancestral inbreeding in the grapevine cultivar Chardonnay.</title>
        <authorList>
            <person name="Roach M.J."/>
            <person name="Johnson D.L."/>
            <person name="Bohlmann J."/>
            <person name="van Vuuren H.J."/>
            <person name="Jones S.J."/>
            <person name="Pretorius I.S."/>
            <person name="Schmidt S.A."/>
            <person name="Borneman A.R."/>
        </authorList>
    </citation>
    <scope>NUCLEOTIDE SEQUENCE [LARGE SCALE GENOMIC DNA]</scope>
    <source>
        <strain evidence="9">cv. Chardonnay</strain>
        <tissue evidence="8">Leaf</tissue>
    </source>
</reference>
<dbReference type="CDD" id="cd12203">
    <property type="entry name" value="GT1"/>
    <property type="match status" value="1"/>
</dbReference>
<comment type="caution">
    <text evidence="8">The sequence shown here is derived from an EMBL/GenBank/DDBJ whole genome shotgun (WGS) entry which is preliminary data.</text>
</comment>
<name>A0A438K8D2_VITVI</name>
<dbReference type="FunFam" id="1.10.10.60:FF:000092">
    <property type="entry name" value="Trihelix transcription factor GT-2"/>
    <property type="match status" value="1"/>
</dbReference>
<evidence type="ECO:0000256" key="4">
    <source>
        <dbReference type="ARBA" id="ARBA00023163"/>
    </source>
</evidence>
<evidence type="ECO:0000256" key="5">
    <source>
        <dbReference type="ARBA" id="ARBA00023242"/>
    </source>
</evidence>
<dbReference type="Proteomes" id="UP000288805">
    <property type="component" value="Unassembled WGS sequence"/>
</dbReference>
<keyword evidence="4" id="KW-0804">Transcription</keyword>
<sequence>MQYGYGMAETHQQQFMEGDSCSSLFSISTPQKQNQHHHLHYQHHHHHHHLPPPPPPHQQQKHERQQQQQQFFQLHPVPFTQQLLQQQHQFEVFQLQQQQQQQQRRLHQQLRLENEQGRNGGGGGEGVGNGGGGEGGSASLPFFNFKLGLNENSGNREVVMNEEDKEEDGLIGGSEEHIPGNRPNSLEMPQCCWQSQGDGTIKEPFWKPLNAQLFNKNDKETNEDEEKKEEGEGNKKINHGQVLDNDGGKNLGNKYRFFGELEAICSGAGLGETNQTGSGSALTGENMTRNAGLLRPLADPHCSNLGGAAAAIGVDHGSETSIGEEAALRKLQKRKRRRKMKEELNSMAGFFESLVKQLMDHQEGLYRKFLEVVERIDQERMEREEAWRSKQLENFNREATARAHEQTLASSREVAVVSYLEKITGQSIDLPNKNNTQLHSQRYLPKEPVKINNFSSSNTNSRWPKAEVQALIQVRSRLESRFQEPGLKGPLWEEISSSMTSMGYQRSAKRCKEKWENINKYFRKTKDSAKKRSHQSKTCPYFHQLDQLYSRTPFYPNPSASTDSGVHNLKVNSELLDAIIAMNDPNTAQKVAPMESFDGNIDDKSEADQQINHGKEKENHRDIEEGDQDMNNEDEEDDEQDNEEDDEEGGGGDGEEEDGD</sequence>
<feature type="region of interest" description="Disordered" evidence="6">
    <location>
        <begin position="596"/>
        <end position="660"/>
    </location>
</feature>
<dbReference type="InterPro" id="IPR001005">
    <property type="entry name" value="SANT/Myb"/>
</dbReference>
<accession>A0A438K8D2</accession>
<keyword evidence="2" id="KW-0805">Transcription regulation</keyword>
<feature type="region of interest" description="Disordered" evidence="6">
    <location>
        <begin position="24"/>
        <end position="69"/>
    </location>
</feature>
<dbReference type="AlphaFoldDB" id="A0A438K8D2"/>
<protein>
    <submittedName>
        <fullName evidence="8">Trihelix transcription factor GT-2</fullName>
    </submittedName>
</protein>
<dbReference type="Gene3D" id="1.10.10.60">
    <property type="entry name" value="Homeodomain-like"/>
    <property type="match status" value="1"/>
</dbReference>
<feature type="compositionally biased region" description="Gly residues" evidence="6">
    <location>
        <begin position="118"/>
        <end position="135"/>
    </location>
</feature>
<evidence type="ECO:0000259" key="7">
    <source>
        <dbReference type="PROSITE" id="PS50090"/>
    </source>
</evidence>
<dbReference type="Pfam" id="PF13837">
    <property type="entry name" value="Myb_DNA-bind_4"/>
    <property type="match status" value="1"/>
</dbReference>
<keyword evidence="3" id="KW-0238">DNA-binding</keyword>